<dbReference type="InterPro" id="IPR036341">
    <property type="entry name" value="Her-1_sf"/>
</dbReference>
<dbReference type="EMBL" id="UYRR01033675">
    <property type="protein sequence ID" value="VDK59329.1"/>
    <property type="molecule type" value="Genomic_DNA"/>
</dbReference>
<dbReference type="InterPro" id="IPR015313">
    <property type="entry name" value="Her-1"/>
</dbReference>
<dbReference type="Pfam" id="PF09232">
    <property type="entry name" value="Caenor_Her-1"/>
    <property type="match status" value="1"/>
</dbReference>
<dbReference type="Gene3D" id="1.10.150.360">
    <property type="match status" value="1"/>
</dbReference>
<organism evidence="4">
    <name type="scientific">Anisakis simplex</name>
    <name type="common">Herring worm</name>
    <dbReference type="NCBI Taxonomy" id="6269"/>
    <lineage>
        <taxon>Eukaryota</taxon>
        <taxon>Metazoa</taxon>
        <taxon>Ecdysozoa</taxon>
        <taxon>Nematoda</taxon>
        <taxon>Chromadorea</taxon>
        <taxon>Rhabditida</taxon>
        <taxon>Spirurina</taxon>
        <taxon>Ascaridomorpha</taxon>
        <taxon>Ascaridoidea</taxon>
        <taxon>Anisakidae</taxon>
        <taxon>Anisakis</taxon>
        <taxon>Anisakis simplex complex</taxon>
    </lineage>
</organism>
<protein>
    <recommendedName>
        <fullName evidence="5">Domain of unknown function DB domain-containing protein</fullName>
    </recommendedName>
</protein>
<dbReference type="InterPro" id="IPR043108">
    <property type="entry name" value="Her-1_C"/>
</dbReference>
<dbReference type="SUPFAM" id="SSF110014">
    <property type="entry name" value="Her-1"/>
    <property type="match status" value="1"/>
</dbReference>
<dbReference type="PANTHER" id="PTHR37979">
    <property type="entry name" value="PROTEIN HER-1"/>
    <property type="match status" value="1"/>
</dbReference>
<keyword evidence="3" id="KW-1185">Reference proteome</keyword>
<dbReference type="OrthoDB" id="5772135at2759"/>
<evidence type="ECO:0000313" key="3">
    <source>
        <dbReference type="Proteomes" id="UP000267096"/>
    </source>
</evidence>
<dbReference type="AlphaFoldDB" id="A0A0M3K9J6"/>
<dbReference type="Gene3D" id="1.10.150.370">
    <property type="entry name" value="Caenorhabditis elegans Her-1, C-terminal domain"/>
    <property type="match status" value="1"/>
</dbReference>
<dbReference type="PANTHER" id="PTHR37979:SF1">
    <property type="entry name" value="PROTEIN HER-1"/>
    <property type="match status" value="1"/>
</dbReference>
<keyword evidence="1" id="KW-0732">Signal</keyword>
<dbReference type="Proteomes" id="UP000267096">
    <property type="component" value="Unassembled WGS sequence"/>
</dbReference>
<evidence type="ECO:0000256" key="1">
    <source>
        <dbReference type="SAM" id="SignalP"/>
    </source>
</evidence>
<evidence type="ECO:0000313" key="4">
    <source>
        <dbReference type="WBParaSite" id="ASIM_0001764001-mRNA-1"/>
    </source>
</evidence>
<feature type="signal peptide" evidence="1">
    <location>
        <begin position="1"/>
        <end position="23"/>
    </location>
</feature>
<proteinExistence type="predicted"/>
<sequence>MIVYLMAVVLALSFTSTLPSALAKTPEYAIEKCCGVKYTECCMDSLRFTRPLHCDGMTLRAKIDVIDCIQSELHGASQLSVLNFTDTTCCEVFADNDNDLNSECENVCVSVMQMAGLRNDQKLMKIKMCLRRNPLHRVSQLVSCNMFKF</sequence>
<reference evidence="4" key="1">
    <citation type="submission" date="2017-02" db="UniProtKB">
        <authorList>
            <consortium name="WormBaseParasite"/>
        </authorList>
    </citation>
    <scope>IDENTIFICATION</scope>
</reference>
<name>A0A0M3K9J6_ANISI</name>
<accession>A0A0M3K9J6</accession>
<dbReference type="WBParaSite" id="ASIM_0001764001-mRNA-1">
    <property type="protein sequence ID" value="ASIM_0001764001-mRNA-1"/>
    <property type="gene ID" value="ASIM_0001764001"/>
</dbReference>
<feature type="chain" id="PRO_5043121362" description="Domain of unknown function DB domain-containing protein" evidence="1">
    <location>
        <begin position="24"/>
        <end position="149"/>
    </location>
</feature>
<gene>
    <name evidence="2" type="ORF">ASIM_LOCUS17041</name>
</gene>
<evidence type="ECO:0008006" key="5">
    <source>
        <dbReference type="Google" id="ProtNLM"/>
    </source>
</evidence>
<reference evidence="2 3" key="2">
    <citation type="submission" date="2018-11" db="EMBL/GenBank/DDBJ databases">
        <authorList>
            <consortium name="Pathogen Informatics"/>
        </authorList>
    </citation>
    <scope>NUCLEOTIDE SEQUENCE [LARGE SCALE GENOMIC DNA]</scope>
</reference>
<evidence type="ECO:0000313" key="2">
    <source>
        <dbReference type="EMBL" id="VDK59329.1"/>
    </source>
</evidence>